<dbReference type="Proteomes" id="UP000775547">
    <property type="component" value="Unassembled WGS sequence"/>
</dbReference>
<accession>A0A9P7KBZ4</accession>
<evidence type="ECO:0000313" key="4">
    <source>
        <dbReference type="Proteomes" id="UP000775547"/>
    </source>
</evidence>
<reference evidence="3" key="2">
    <citation type="submission" date="2021-10" db="EMBL/GenBank/DDBJ databases">
        <title>Phylogenomics reveals ancestral predisposition of the termite-cultivated fungus Termitomyces towards a domesticated lifestyle.</title>
        <authorList>
            <person name="Auxier B."/>
            <person name="Grum-Grzhimaylo A."/>
            <person name="Cardenas M.E."/>
            <person name="Lodge J.D."/>
            <person name="Laessoe T."/>
            <person name="Pedersen O."/>
            <person name="Smith M.E."/>
            <person name="Kuyper T.W."/>
            <person name="Franco-Molano E.A."/>
            <person name="Baroni T.J."/>
            <person name="Aanen D.K."/>
        </authorList>
    </citation>
    <scope>NUCLEOTIDE SEQUENCE</scope>
    <source>
        <strain evidence="3">AP01</strain>
        <tissue evidence="3">Mycelium</tissue>
    </source>
</reference>
<reference evidence="3" key="1">
    <citation type="submission" date="2020-07" db="EMBL/GenBank/DDBJ databases">
        <authorList>
            <person name="Nieuwenhuis M."/>
            <person name="Van De Peppel L.J.J."/>
        </authorList>
    </citation>
    <scope>NUCLEOTIDE SEQUENCE</scope>
    <source>
        <strain evidence="3">AP01</strain>
        <tissue evidence="3">Mycelium</tissue>
    </source>
</reference>
<feature type="domain" description="DUF6699" evidence="2">
    <location>
        <begin position="229"/>
        <end position="366"/>
    </location>
</feature>
<feature type="compositionally biased region" description="Low complexity" evidence="1">
    <location>
        <begin position="58"/>
        <end position="70"/>
    </location>
</feature>
<sequence length="378" mass="43521">MSGKPIWMQHGGFYEPIDDLSTPWVGSPIIDKPQTAPYAFISSPAHPKPRPLPPPTTAPEIEPAVETTEPYAASRANRGRRVISRALRKLADMIAKEDKPIRPSPVPVEPQREKYMEEEPEEVPLRDWKAWGYYAYPKLHGFYIKNFPPEKNIPPSVDVEEVFESLLDRSNPEQIVVRPERWIRGLEHPALPPRPKRWVPHRKGDPLPFPWECQLNPFLQHIAFGRPPLDWDISDPSSNCFMGRTDTPGLIPLSDADKAQPATYPFVTHMYINSMADDPYPDQFWPFFVNNENGITVKDVLDAVYMNFQEYLSIVEFVSWEHSAFHKQNAARIAFEARWGHLRGQQARRLLIFGTHCMFRGLEPHPNREGWTMFVGLA</sequence>
<protein>
    <recommendedName>
        <fullName evidence="2">DUF6699 domain-containing protein</fullName>
    </recommendedName>
</protein>
<dbReference type="Pfam" id="PF20415">
    <property type="entry name" value="DUF6699"/>
    <property type="match status" value="1"/>
</dbReference>
<name>A0A9P7KBZ4_9AGAR</name>
<evidence type="ECO:0000259" key="2">
    <source>
        <dbReference type="Pfam" id="PF20415"/>
    </source>
</evidence>
<dbReference type="EMBL" id="JABCKV010000193">
    <property type="protein sequence ID" value="KAG5642346.1"/>
    <property type="molecule type" value="Genomic_DNA"/>
</dbReference>
<keyword evidence="4" id="KW-1185">Reference proteome</keyword>
<proteinExistence type="predicted"/>
<dbReference type="OrthoDB" id="3202436at2759"/>
<organism evidence="3 4">
    <name type="scientific">Asterophora parasitica</name>
    <dbReference type="NCBI Taxonomy" id="117018"/>
    <lineage>
        <taxon>Eukaryota</taxon>
        <taxon>Fungi</taxon>
        <taxon>Dikarya</taxon>
        <taxon>Basidiomycota</taxon>
        <taxon>Agaricomycotina</taxon>
        <taxon>Agaricomycetes</taxon>
        <taxon>Agaricomycetidae</taxon>
        <taxon>Agaricales</taxon>
        <taxon>Tricholomatineae</taxon>
        <taxon>Lyophyllaceae</taxon>
        <taxon>Asterophora</taxon>
    </lineage>
</organism>
<evidence type="ECO:0000313" key="3">
    <source>
        <dbReference type="EMBL" id="KAG5642346.1"/>
    </source>
</evidence>
<feature type="region of interest" description="Disordered" evidence="1">
    <location>
        <begin position="39"/>
        <end position="77"/>
    </location>
</feature>
<dbReference type="AlphaFoldDB" id="A0A9P7KBZ4"/>
<evidence type="ECO:0000256" key="1">
    <source>
        <dbReference type="SAM" id="MobiDB-lite"/>
    </source>
</evidence>
<dbReference type="InterPro" id="IPR046522">
    <property type="entry name" value="DUF6699"/>
</dbReference>
<gene>
    <name evidence="3" type="ORF">DXG03_002970</name>
</gene>
<comment type="caution">
    <text evidence="3">The sequence shown here is derived from an EMBL/GenBank/DDBJ whole genome shotgun (WGS) entry which is preliminary data.</text>
</comment>